<evidence type="ECO:0000313" key="3">
    <source>
        <dbReference type="Proteomes" id="UP000605986"/>
    </source>
</evidence>
<keyword evidence="3" id="KW-1185">Reference proteome</keyword>
<dbReference type="PANTHER" id="PTHR11012:SF30">
    <property type="entry name" value="PROTEIN KINASE-LIKE DOMAIN-CONTAINING"/>
    <property type="match status" value="1"/>
</dbReference>
<organism evidence="2 3">
    <name type="scientific">Fusarium austroafricanum</name>
    <dbReference type="NCBI Taxonomy" id="2364996"/>
    <lineage>
        <taxon>Eukaryota</taxon>
        <taxon>Fungi</taxon>
        <taxon>Dikarya</taxon>
        <taxon>Ascomycota</taxon>
        <taxon>Pezizomycotina</taxon>
        <taxon>Sordariomycetes</taxon>
        <taxon>Hypocreomycetidae</taxon>
        <taxon>Hypocreales</taxon>
        <taxon>Nectriaceae</taxon>
        <taxon>Fusarium</taxon>
        <taxon>Fusarium concolor species complex</taxon>
    </lineage>
</organism>
<proteinExistence type="predicted"/>
<feature type="domain" description="CHK kinase-like" evidence="1">
    <location>
        <begin position="123"/>
        <end position="297"/>
    </location>
</feature>
<protein>
    <submittedName>
        <fullName evidence="2">Putative aminoglycoside phosphotransferase protein</fullName>
    </submittedName>
</protein>
<evidence type="ECO:0000313" key="2">
    <source>
        <dbReference type="EMBL" id="KAF4435945.1"/>
    </source>
</evidence>
<dbReference type="Gene3D" id="3.90.1200.10">
    <property type="match status" value="1"/>
</dbReference>
<dbReference type="InterPro" id="IPR015897">
    <property type="entry name" value="CHK_kinase-like"/>
</dbReference>
<dbReference type="OrthoDB" id="191037at2759"/>
<dbReference type="AlphaFoldDB" id="A0A8H4NI57"/>
<dbReference type="InterPro" id="IPR011009">
    <property type="entry name" value="Kinase-like_dom_sf"/>
</dbReference>
<dbReference type="EMBL" id="JAADJG010000828">
    <property type="protein sequence ID" value="KAF4435945.1"/>
    <property type="molecule type" value="Genomic_DNA"/>
</dbReference>
<keyword evidence="2" id="KW-0808">Transferase</keyword>
<gene>
    <name evidence="2" type="ORF">F53441_13373</name>
</gene>
<dbReference type="Pfam" id="PF02958">
    <property type="entry name" value="EcKL"/>
    <property type="match status" value="1"/>
</dbReference>
<dbReference type="SUPFAM" id="SSF56112">
    <property type="entry name" value="Protein kinase-like (PK-like)"/>
    <property type="match status" value="1"/>
</dbReference>
<accession>A0A8H4NI57</accession>
<evidence type="ECO:0000259" key="1">
    <source>
        <dbReference type="SMART" id="SM00587"/>
    </source>
</evidence>
<name>A0A8H4NI57_9HYPO</name>
<comment type="caution">
    <text evidence="2">The sequence shown here is derived from an EMBL/GenBank/DDBJ whole genome shotgun (WGS) entry which is preliminary data.</text>
</comment>
<dbReference type="Proteomes" id="UP000605986">
    <property type="component" value="Unassembled WGS sequence"/>
</dbReference>
<reference evidence="2" key="1">
    <citation type="submission" date="2020-01" db="EMBL/GenBank/DDBJ databases">
        <title>Identification and distribution of gene clusters putatively required for synthesis of sphingolipid metabolism inhibitors in phylogenetically diverse species of the filamentous fungus Fusarium.</title>
        <authorList>
            <person name="Kim H.-S."/>
            <person name="Busman M."/>
            <person name="Brown D.W."/>
            <person name="Divon H."/>
            <person name="Uhlig S."/>
            <person name="Proctor R.H."/>
        </authorList>
    </citation>
    <scope>NUCLEOTIDE SEQUENCE</scope>
    <source>
        <strain evidence="2">NRRL 53441</strain>
    </source>
</reference>
<dbReference type="InterPro" id="IPR004119">
    <property type="entry name" value="EcKL"/>
</dbReference>
<dbReference type="PANTHER" id="PTHR11012">
    <property type="entry name" value="PROTEIN KINASE-LIKE DOMAIN-CONTAINING"/>
    <property type="match status" value="1"/>
</dbReference>
<dbReference type="SMART" id="SM00587">
    <property type="entry name" value="CHK"/>
    <property type="match status" value="1"/>
</dbReference>
<dbReference type="GO" id="GO:0016740">
    <property type="term" value="F:transferase activity"/>
    <property type="evidence" value="ECO:0007669"/>
    <property type="project" value="UniProtKB-KW"/>
</dbReference>
<sequence>MTASDIYPLPALPEQVTAVWLGLVLGHKIESIELTRSILNATASKLFFTIKYQDDNSDEDRPTNVCLKGGFNPAMLANEQYRDLLIAAYTNEARFFSRVAPTLSHISLPKVWWAGNSDEQGILVMDDLQHAGFTFGNPQDDWSVEQTKAGVEQLAALHASSWGVSQADCPWITPTYEGIIIGLTLMWDDQILGADRPPCPDIIKGSRERTVAAIKKHFATKNPKFRSLIHGDPHSGNTFIDKTGKPSFLDWQTFEIGSPFHDLAYFVVGALSVKDRRAHEVAVIDHYFQALARFGGPALSTKDEEVMREYSKSTMSGIGWILTPYDLQVKERVVPMCERYNAAIVDHKAIELIESLPDPE</sequence>